<dbReference type="InterPro" id="IPR020845">
    <property type="entry name" value="AMP-binding_CS"/>
</dbReference>
<dbReference type="Proteomes" id="UP000694924">
    <property type="component" value="Unplaced"/>
</dbReference>
<dbReference type="InterPro" id="IPR042099">
    <property type="entry name" value="ANL_N_sf"/>
</dbReference>
<dbReference type="InterPro" id="IPR025110">
    <property type="entry name" value="AMP-bd_C"/>
</dbReference>
<evidence type="ECO:0000313" key="10">
    <source>
        <dbReference type="Proteomes" id="UP000694924"/>
    </source>
</evidence>
<keyword evidence="10" id="KW-1185">Reference proteome</keyword>
<feature type="domain" description="AMP-dependent synthetase/ligase" evidence="8">
    <location>
        <begin position="87"/>
        <end position="408"/>
    </location>
</feature>
<dbReference type="SUPFAM" id="SSF56801">
    <property type="entry name" value="Acetyl-CoA synthetase-like"/>
    <property type="match status" value="1"/>
</dbReference>
<dbReference type="NCBIfam" id="NF006134">
    <property type="entry name" value="PRK08279.1"/>
    <property type="match status" value="1"/>
</dbReference>
<evidence type="ECO:0000256" key="7">
    <source>
        <dbReference type="ARBA" id="ARBA00048666"/>
    </source>
</evidence>
<dbReference type="RefSeq" id="XP_015175020.1">
    <property type="nucleotide sequence ID" value="XM_015319534.1"/>
</dbReference>
<dbReference type="InterPro" id="IPR045851">
    <property type="entry name" value="AMP-bd_C_sf"/>
</dbReference>
<dbReference type="Gene3D" id="3.30.300.30">
    <property type="match status" value="1"/>
</dbReference>
<evidence type="ECO:0000256" key="4">
    <source>
        <dbReference type="ARBA" id="ARBA00022840"/>
    </source>
</evidence>
<evidence type="ECO:0000256" key="3">
    <source>
        <dbReference type="ARBA" id="ARBA00022741"/>
    </source>
</evidence>
<accession>A0ABM1I483</accession>
<evidence type="ECO:0000313" key="11">
    <source>
        <dbReference type="RefSeq" id="XP_015175020.1"/>
    </source>
</evidence>
<dbReference type="InterPro" id="IPR000873">
    <property type="entry name" value="AMP-dep_synth/lig_dom"/>
</dbReference>
<dbReference type="GeneID" id="107065646"/>
<organism evidence="10 11">
    <name type="scientific">Polistes dominula</name>
    <name type="common">European paper wasp</name>
    <name type="synonym">Vespa dominula</name>
    <dbReference type="NCBI Taxonomy" id="743375"/>
    <lineage>
        <taxon>Eukaryota</taxon>
        <taxon>Metazoa</taxon>
        <taxon>Ecdysozoa</taxon>
        <taxon>Arthropoda</taxon>
        <taxon>Hexapoda</taxon>
        <taxon>Insecta</taxon>
        <taxon>Pterygota</taxon>
        <taxon>Neoptera</taxon>
        <taxon>Endopterygota</taxon>
        <taxon>Hymenoptera</taxon>
        <taxon>Apocrita</taxon>
        <taxon>Aculeata</taxon>
        <taxon>Vespoidea</taxon>
        <taxon>Vespidae</taxon>
        <taxon>Polistinae</taxon>
        <taxon>Polistini</taxon>
        <taxon>Polistes</taxon>
    </lineage>
</organism>
<sequence>MDIKFLLVFAIVGLIATGLTARIGFLGRIAQVLLACALITLICKCHRKIYIILKTLPRDIIFIYRYVMAEIDIRSFAKNNTTVIKIFRKRARLYPDKPCFYFEDRTWTNEEIDKYSNKIANIFKEAGYVKGDAVALMMNNRPEFVATWLGLGKLGVISALINTNLRQQCLTHCLNVAKVKCIIYSDEFSSAIDEISDTLKGITKYKHGANIKETNKDVTDLDKLLADASTKEPEVDNEPGFKDNLLYIYTSGTTGLPKVAIIPNSRYLLVITATYHMLGLKANYDIFYNSTPLYHMSGGIVGTGCALAKGIPSVLRNKFSVSAYWDDCIKYKCTLAQYIGEMCRYLIKAPPRPEDTAHSIRLVVGNGMKPQIWQQFVDRFNIKQVSEVYGSSEGNANMINIDNQVGAIGFVPSFLPKFLHPIALIRVNPDTSEPIRGKDGFCIRTEINEPGMLVGLIKQGHAVREFNGYLDKEASQKKIVENVFCKGDKAFLTGDILVQDELGYFYFKDRTGDTFRWKGENVATAEVEGVISNVVGYRDAIVYGVQIPGLEGKAGMAAIVDPENLIDFKALAEGLDKALPSYARPIFLRIVKEIEMTTTFKLKKINLQKEGFDPNKIQDKLYFRSDKGYVEVTPELYQQIISGNIRL</sequence>
<dbReference type="Gene3D" id="3.40.50.12780">
    <property type="entry name" value="N-terminal domain of ligase-like"/>
    <property type="match status" value="1"/>
</dbReference>
<dbReference type="PANTHER" id="PTHR43107">
    <property type="entry name" value="LONG-CHAIN FATTY ACID TRANSPORT PROTEIN"/>
    <property type="match status" value="1"/>
</dbReference>
<dbReference type="Pfam" id="PF00501">
    <property type="entry name" value="AMP-binding"/>
    <property type="match status" value="1"/>
</dbReference>
<feature type="domain" description="AMP-binding enzyme C-terminal" evidence="9">
    <location>
        <begin position="526"/>
        <end position="601"/>
    </location>
</feature>
<dbReference type="PANTHER" id="PTHR43107:SF15">
    <property type="entry name" value="FATTY ACID TRANSPORT PROTEIN 3, ISOFORM A"/>
    <property type="match status" value="1"/>
</dbReference>
<keyword evidence="3" id="KW-0547">Nucleotide-binding</keyword>
<evidence type="ECO:0000256" key="2">
    <source>
        <dbReference type="ARBA" id="ARBA00022598"/>
    </source>
</evidence>
<keyword evidence="4" id="KW-0067">ATP-binding</keyword>
<dbReference type="PROSITE" id="PS00455">
    <property type="entry name" value="AMP_BINDING"/>
    <property type="match status" value="1"/>
</dbReference>
<comment type="catalytic activity">
    <reaction evidence="7">
        <text>tetracosanoate + ATP + CoA = tetracosanoyl-CoA + AMP + diphosphate</text>
        <dbReference type="Rhea" id="RHEA:33639"/>
        <dbReference type="ChEBI" id="CHEBI:30616"/>
        <dbReference type="ChEBI" id="CHEBI:31014"/>
        <dbReference type="ChEBI" id="CHEBI:33019"/>
        <dbReference type="ChEBI" id="CHEBI:57287"/>
        <dbReference type="ChEBI" id="CHEBI:65052"/>
        <dbReference type="ChEBI" id="CHEBI:456215"/>
    </reaction>
    <physiologicalReaction direction="left-to-right" evidence="7">
        <dbReference type="Rhea" id="RHEA:33640"/>
    </physiologicalReaction>
</comment>
<name>A0ABM1I483_POLDO</name>
<proteinExistence type="inferred from homology"/>
<comment type="catalytic activity">
    <reaction evidence="5">
        <text>a very long-chain fatty acid + ATP + CoA = a very long-chain fatty acyl-CoA + AMP + diphosphate</text>
        <dbReference type="Rhea" id="RHEA:54536"/>
        <dbReference type="ChEBI" id="CHEBI:30616"/>
        <dbReference type="ChEBI" id="CHEBI:33019"/>
        <dbReference type="ChEBI" id="CHEBI:57287"/>
        <dbReference type="ChEBI" id="CHEBI:58950"/>
        <dbReference type="ChEBI" id="CHEBI:138261"/>
        <dbReference type="ChEBI" id="CHEBI:456215"/>
    </reaction>
    <physiologicalReaction direction="left-to-right" evidence="5">
        <dbReference type="Rhea" id="RHEA:54537"/>
    </physiologicalReaction>
</comment>
<protein>
    <recommendedName>
        <fullName evidence="6">Long-chain-fatty-acid--CoA ligase</fullName>
    </recommendedName>
</protein>
<keyword evidence="2" id="KW-0436">Ligase</keyword>
<comment type="similarity">
    <text evidence="1">Belongs to the ATP-dependent AMP-binding enzyme family.</text>
</comment>
<dbReference type="Pfam" id="PF13193">
    <property type="entry name" value="AMP-binding_C"/>
    <property type="match status" value="1"/>
</dbReference>
<reference evidence="11" key="1">
    <citation type="submission" date="2025-08" db="UniProtKB">
        <authorList>
            <consortium name="RefSeq"/>
        </authorList>
    </citation>
    <scope>IDENTIFICATION</scope>
    <source>
        <tissue evidence="11">Whole body</tissue>
    </source>
</reference>
<evidence type="ECO:0000256" key="1">
    <source>
        <dbReference type="ARBA" id="ARBA00006432"/>
    </source>
</evidence>
<evidence type="ECO:0000259" key="9">
    <source>
        <dbReference type="Pfam" id="PF13193"/>
    </source>
</evidence>
<evidence type="ECO:0000256" key="6">
    <source>
        <dbReference type="ARBA" id="ARBA00041297"/>
    </source>
</evidence>
<gene>
    <name evidence="11" type="primary">LOC107065646</name>
</gene>
<evidence type="ECO:0000256" key="5">
    <source>
        <dbReference type="ARBA" id="ARBA00036527"/>
    </source>
</evidence>
<evidence type="ECO:0000259" key="8">
    <source>
        <dbReference type="Pfam" id="PF00501"/>
    </source>
</evidence>